<gene>
    <name evidence="1" type="ORF">OAN307_c31640</name>
</gene>
<name>M9R906_9RHOB</name>
<evidence type="ECO:0000313" key="1">
    <source>
        <dbReference type="EMBL" id="AGI68697.1"/>
    </source>
</evidence>
<dbReference type="EMBL" id="CP003740">
    <property type="protein sequence ID" value="AGI68697.1"/>
    <property type="molecule type" value="Genomic_DNA"/>
</dbReference>
<dbReference type="eggNOG" id="COG0433">
    <property type="taxonomic scope" value="Bacteria"/>
</dbReference>
<dbReference type="RefSeq" id="WP_015500678.1">
    <property type="nucleotide sequence ID" value="NC_020911.1"/>
</dbReference>
<dbReference type="KEGG" id="oat:OAN307_c31640"/>
<reference evidence="1 2" key="1">
    <citation type="journal article" date="2013" name="PLoS ONE">
        <title>Poles Apart: Arctic and Antarctic Octadecabacter strains Share High Genome Plasticity and a New Type of Xanthorhodopsin.</title>
        <authorList>
            <person name="Vollmers J."/>
            <person name="Voget S."/>
            <person name="Dietrich S."/>
            <person name="Gollnow K."/>
            <person name="Smits M."/>
            <person name="Meyer K."/>
            <person name="Brinkhoff T."/>
            <person name="Simon M."/>
            <person name="Daniel R."/>
        </authorList>
    </citation>
    <scope>NUCLEOTIDE SEQUENCE [LARGE SCALE GENOMIC DNA]</scope>
    <source>
        <strain evidence="1 2">307</strain>
    </source>
</reference>
<evidence type="ECO:0000313" key="2">
    <source>
        <dbReference type="Proteomes" id="UP000005307"/>
    </source>
</evidence>
<dbReference type="STRING" id="391626.OAN307_c31640"/>
<protein>
    <submittedName>
        <fullName evidence="1">Uncharacterized protein</fullName>
    </submittedName>
</protein>
<organism evidence="1 2">
    <name type="scientific">Octadecabacter antarcticus 307</name>
    <dbReference type="NCBI Taxonomy" id="391626"/>
    <lineage>
        <taxon>Bacteria</taxon>
        <taxon>Pseudomonadati</taxon>
        <taxon>Pseudomonadota</taxon>
        <taxon>Alphaproteobacteria</taxon>
        <taxon>Rhodobacterales</taxon>
        <taxon>Roseobacteraceae</taxon>
        <taxon>Octadecabacter</taxon>
    </lineage>
</organism>
<proteinExistence type="predicted"/>
<sequence length="214" mass="23273">MAQFSDDSAGAMIFGSIVVTAILVLALIITPFLLIGIPAYVFYRLHKESPRRLERLAREETEFLYNHALNGQVRLSDAEIDAALSHHWPPDTPEPLKIQLLGIGKALLSAEGLSPEIPPMPALCNTVEGARYRDMLARSGQARSDRVMVLTALDVISDSLGTIAQAVPPIEGDVLVDVTQFVHPLGQAVQNVIAPFFADNDGFVAQIGLRSYFP</sequence>
<dbReference type="OrthoDB" id="8054438at2"/>
<accession>M9R906</accession>
<dbReference type="Proteomes" id="UP000005307">
    <property type="component" value="Chromosome"/>
</dbReference>
<dbReference type="AlphaFoldDB" id="M9R906"/>
<dbReference type="HOGENOM" id="CLU_1287786_0_0_5"/>
<keyword evidence="2" id="KW-1185">Reference proteome</keyword>